<proteinExistence type="predicted"/>
<feature type="transmembrane region" description="Helical" evidence="2">
    <location>
        <begin position="21"/>
        <end position="42"/>
    </location>
</feature>
<feature type="compositionally biased region" description="Pro residues" evidence="1">
    <location>
        <begin position="82"/>
        <end position="102"/>
    </location>
</feature>
<keyword evidence="2" id="KW-0472">Membrane</keyword>
<evidence type="ECO:0000313" key="4">
    <source>
        <dbReference type="Proteomes" id="UP000198992"/>
    </source>
</evidence>
<evidence type="ECO:0000256" key="1">
    <source>
        <dbReference type="SAM" id="MobiDB-lite"/>
    </source>
</evidence>
<organism evidence="3 4">
    <name type="scientific">Bradyrhizobium erythrophlei</name>
    <dbReference type="NCBI Taxonomy" id="1437360"/>
    <lineage>
        <taxon>Bacteria</taxon>
        <taxon>Pseudomonadati</taxon>
        <taxon>Pseudomonadota</taxon>
        <taxon>Alphaproteobacteria</taxon>
        <taxon>Hyphomicrobiales</taxon>
        <taxon>Nitrobacteraceae</taxon>
        <taxon>Bradyrhizobium</taxon>
    </lineage>
</organism>
<keyword evidence="2" id="KW-0812">Transmembrane</keyword>
<accession>A0A1H4U2A2</accession>
<sequence>MTMQAYGISDGRSVKHRDRHGGTPLLIAALVAILGVLGMLVVDHGPWSKPKVQPAASANYSTTGEAARAAGAKVMPTEPKTPIEPDPPGPKPVQPANPSTPQ</sequence>
<feature type="region of interest" description="Disordered" evidence="1">
    <location>
        <begin position="46"/>
        <end position="102"/>
    </location>
</feature>
<protein>
    <submittedName>
        <fullName evidence="3">Uncharacterized protein</fullName>
    </submittedName>
</protein>
<dbReference type="EMBL" id="FNTH01000001">
    <property type="protein sequence ID" value="SEC62568.1"/>
    <property type="molecule type" value="Genomic_DNA"/>
</dbReference>
<name>A0A1H4U2A2_9BRAD</name>
<dbReference type="Proteomes" id="UP000198992">
    <property type="component" value="Unassembled WGS sequence"/>
</dbReference>
<reference evidence="3 4" key="1">
    <citation type="submission" date="2016-10" db="EMBL/GenBank/DDBJ databases">
        <authorList>
            <person name="de Groot N.N."/>
        </authorList>
    </citation>
    <scope>NUCLEOTIDE SEQUENCE [LARGE SCALE GENOMIC DNA]</scope>
    <source>
        <strain evidence="3 4">MT12</strain>
    </source>
</reference>
<keyword evidence="2" id="KW-1133">Transmembrane helix</keyword>
<evidence type="ECO:0000256" key="2">
    <source>
        <dbReference type="SAM" id="Phobius"/>
    </source>
</evidence>
<evidence type="ECO:0000313" key="3">
    <source>
        <dbReference type="EMBL" id="SEC62568.1"/>
    </source>
</evidence>
<dbReference type="AlphaFoldDB" id="A0A1H4U2A2"/>
<gene>
    <name evidence="3" type="ORF">SAMN05444164_2307</name>
</gene>